<keyword evidence="2" id="KW-1185">Reference proteome</keyword>
<comment type="caution">
    <text evidence="1">The sequence shown here is derived from an EMBL/GenBank/DDBJ whole genome shotgun (WGS) entry which is preliminary data.</text>
</comment>
<reference evidence="1 2" key="1">
    <citation type="submission" date="2024-03" db="EMBL/GenBank/DDBJ databases">
        <title>Human intestinal bacterial collection.</title>
        <authorList>
            <person name="Pauvert C."/>
            <person name="Hitch T.C.A."/>
            <person name="Clavel T."/>
        </authorList>
    </citation>
    <scope>NUCLEOTIDE SEQUENCE [LARGE SCALE GENOMIC DNA]</scope>
    <source>
        <strain evidence="1 2">CLA-AP-H29</strain>
    </source>
</reference>
<gene>
    <name evidence="1" type="ORF">WMO64_03190</name>
</gene>
<sequence>MSKVRYTQQLDCGVRLFPGKESLMVFEFVDNTGHRYSARKVKEMIRRQKDKYGWEFLFLGPTLTRWRRRATWGSCPAGRRTTCDSQGTRFNYEVVGRPVQRAPG</sequence>
<proteinExistence type="predicted"/>
<dbReference type="Proteomes" id="UP001464378">
    <property type="component" value="Unassembled WGS sequence"/>
</dbReference>
<dbReference type="EMBL" id="JBBMFK010000003">
    <property type="protein sequence ID" value="MEQ2442469.1"/>
    <property type="molecule type" value="Genomic_DNA"/>
</dbReference>
<dbReference type="RefSeq" id="WP_349230983.1">
    <property type="nucleotide sequence ID" value="NZ_JBBMFK010000003.1"/>
</dbReference>
<protein>
    <submittedName>
        <fullName evidence="1">Uncharacterized protein</fullName>
    </submittedName>
</protein>
<accession>A0ABV1E6H4</accession>
<organism evidence="1 2">
    <name type="scientific">Pseudoflavonifractor intestinihominis</name>
    <dbReference type="NCBI Taxonomy" id="3133171"/>
    <lineage>
        <taxon>Bacteria</taxon>
        <taxon>Bacillati</taxon>
        <taxon>Bacillota</taxon>
        <taxon>Clostridia</taxon>
        <taxon>Eubacteriales</taxon>
        <taxon>Oscillospiraceae</taxon>
        <taxon>Pseudoflavonifractor</taxon>
    </lineage>
</organism>
<name>A0ABV1E6H4_9FIRM</name>
<evidence type="ECO:0000313" key="2">
    <source>
        <dbReference type="Proteomes" id="UP001464378"/>
    </source>
</evidence>
<evidence type="ECO:0000313" key="1">
    <source>
        <dbReference type="EMBL" id="MEQ2442469.1"/>
    </source>
</evidence>